<feature type="compositionally biased region" description="Polar residues" evidence="1">
    <location>
        <begin position="46"/>
        <end position="55"/>
    </location>
</feature>
<protein>
    <submittedName>
        <fullName evidence="2">Uncharacterized protein</fullName>
    </submittedName>
</protein>
<dbReference type="EMBL" id="CARXXK010000003">
    <property type="protein sequence ID" value="CAI6361433.1"/>
    <property type="molecule type" value="Genomic_DNA"/>
</dbReference>
<keyword evidence="3" id="KW-1185">Reference proteome</keyword>
<evidence type="ECO:0000313" key="3">
    <source>
        <dbReference type="Proteomes" id="UP001160148"/>
    </source>
</evidence>
<name>A0AAV0WZY4_9HEMI</name>
<dbReference type="AlphaFoldDB" id="A0AAV0WZY4"/>
<evidence type="ECO:0000256" key="1">
    <source>
        <dbReference type="SAM" id="MobiDB-lite"/>
    </source>
</evidence>
<comment type="caution">
    <text evidence="2">The sequence shown here is derived from an EMBL/GenBank/DDBJ whole genome shotgun (WGS) entry which is preliminary data.</text>
</comment>
<accession>A0AAV0WZY4</accession>
<feature type="region of interest" description="Disordered" evidence="1">
    <location>
        <begin position="46"/>
        <end position="75"/>
    </location>
</feature>
<proteinExistence type="predicted"/>
<gene>
    <name evidence="2" type="ORF">MEUPH1_LOCUS16613</name>
</gene>
<organism evidence="2 3">
    <name type="scientific">Macrosiphum euphorbiae</name>
    <name type="common">potato aphid</name>
    <dbReference type="NCBI Taxonomy" id="13131"/>
    <lineage>
        <taxon>Eukaryota</taxon>
        <taxon>Metazoa</taxon>
        <taxon>Ecdysozoa</taxon>
        <taxon>Arthropoda</taxon>
        <taxon>Hexapoda</taxon>
        <taxon>Insecta</taxon>
        <taxon>Pterygota</taxon>
        <taxon>Neoptera</taxon>
        <taxon>Paraneoptera</taxon>
        <taxon>Hemiptera</taxon>
        <taxon>Sternorrhyncha</taxon>
        <taxon>Aphidomorpha</taxon>
        <taxon>Aphidoidea</taxon>
        <taxon>Aphididae</taxon>
        <taxon>Macrosiphini</taxon>
        <taxon>Macrosiphum</taxon>
    </lineage>
</organism>
<sequence length="88" mass="10101">MESYAFDRGTKISTYREVFYREFKFCYVERPTTATGHLSWQEVSLPGRSSTTCNPRRQFGIGDGNRTGAAGTKTEPVEFRFRQRYTGG</sequence>
<dbReference type="Proteomes" id="UP001160148">
    <property type="component" value="Unassembled WGS sequence"/>
</dbReference>
<evidence type="ECO:0000313" key="2">
    <source>
        <dbReference type="EMBL" id="CAI6361433.1"/>
    </source>
</evidence>
<reference evidence="2 3" key="1">
    <citation type="submission" date="2023-01" db="EMBL/GenBank/DDBJ databases">
        <authorList>
            <person name="Whitehead M."/>
        </authorList>
    </citation>
    <scope>NUCLEOTIDE SEQUENCE [LARGE SCALE GENOMIC DNA]</scope>
</reference>